<dbReference type="AlphaFoldDB" id="A0A0W1AV36"/>
<dbReference type="Pfam" id="PF00078">
    <property type="entry name" value="RVT_1"/>
    <property type="match status" value="1"/>
</dbReference>
<dbReference type="EMBL" id="LCZJ02000029">
    <property type="protein sequence ID" value="KTD85211.1"/>
    <property type="molecule type" value="Genomic_DNA"/>
</dbReference>
<dbReference type="CDD" id="cd01651">
    <property type="entry name" value="RT_G2_intron"/>
    <property type="match status" value="1"/>
</dbReference>
<reference evidence="2 3" key="1">
    <citation type="journal article" date="2015" name="Int. Biodeterior. Biodegradation">
        <title>Physiological and genetic screening methods for the isolation of methyl tert-butyl ether-degrading bacteria for bioremediation purposes.</title>
        <authorList>
            <person name="Guisado I.M."/>
            <person name="Purswani J."/>
            <person name="Gonzalez Lopez J."/>
            <person name="Pozo C."/>
        </authorList>
    </citation>
    <scope>NUCLEOTIDE SEQUENCE [LARGE SCALE GENOMIC DNA]</scope>
    <source>
        <strain evidence="2 3">SH7</strain>
    </source>
</reference>
<name>A0A0W1AV36_9BACL</name>
<dbReference type="PANTHER" id="PTHR34047:SF3">
    <property type="entry name" value="BLR2052 PROTEIN"/>
    <property type="match status" value="1"/>
</dbReference>
<comment type="caution">
    <text evidence="2">The sequence shown here is derived from an EMBL/GenBank/DDBJ whole genome shotgun (WGS) entry which is preliminary data.</text>
</comment>
<evidence type="ECO:0000313" key="2">
    <source>
        <dbReference type="EMBL" id="KTD85211.1"/>
    </source>
</evidence>
<dbReference type="InterPro" id="IPR000477">
    <property type="entry name" value="RT_dom"/>
</dbReference>
<dbReference type="PROSITE" id="PS50878">
    <property type="entry name" value="RT_POL"/>
    <property type="match status" value="1"/>
</dbReference>
<dbReference type="Proteomes" id="UP000054709">
    <property type="component" value="Unassembled WGS sequence"/>
</dbReference>
<dbReference type="OrthoDB" id="9793236at2"/>
<dbReference type="InterPro" id="IPR043502">
    <property type="entry name" value="DNA/RNA_pol_sf"/>
</dbReference>
<dbReference type="RefSeq" id="WP_060625000.1">
    <property type="nucleotide sequence ID" value="NZ_LCZJ02000029.1"/>
</dbReference>
<dbReference type="PANTHER" id="PTHR34047">
    <property type="entry name" value="NUCLEAR INTRON MATURASE 1, MITOCHONDRIAL-RELATED"/>
    <property type="match status" value="1"/>
</dbReference>
<organism evidence="2 3">
    <name type="scientific">Paenibacillus etheri</name>
    <dbReference type="NCBI Taxonomy" id="1306852"/>
    <lineage>
        <taxon>Bacteria</taxon>
        <taxon>Bacillati</taxon>
        <taxon>Bacillota</taxon>
        <taxon>Bacilli</taxon>
        <taxon>Bacillales</taxon>
        <taxon>Paenibacillaceae</taxon>
        <taxon>Paenibacillus</taxon>
    </lineage>
</organism>
<protein>
    <recommendedName>
        <fullName evidence="1">Reverse transcriptase domain-containing protein</fullName>
    </recommendedName>
</protein>
<feature type="domain" description="Reverse transcriptase" evidence="1">
    <location>
        <begin position="48"/>
        <end position="288"/>
    </location>
</feature>
<accession>A0A0W1AV36</accession>
<proteinExistence type="predicted"/>
<gene>
    <name evidence="2" type="ORF">UQ64_21470</name>
</gene>
<evidence type="ECO:0000313" key="3">
    <source>
        <dbReference type="Proteomes" id="UP000054709"/>
    </source>
</evidence>
<dbReference type="SUPFAM" id="SSF56672">
    <property type="entry name" value="DNA/RNA polymerases"/>
    <property type="match status" value="1"/>
</dbReference>
<dbReference type="InterPro" id="IPR051083">
    <property type="entry name" value="GrpII_Intron_Splice-Mob/Def"/>
</dbReference>
<sequence length="308" mass="36469">MERTRRFQIPKKVFWEAFKQSKKTKVVGVDGQTMQYYNRNRIKFVHEQWDQLTSGNYIPSPVRRVYIPKKKGGWRPIGIPTVKDFIVQTVLKNKLSPKLEVLFHPNSYGYKQKSQAREDAIEMAGKRCLRYDWALVLDIEKFGDNIDHQLLMSMLEKHIRDKWVLLYTHRMMIAPVQKKTGALIKTKKGLAQGNKLNFLLNNFYLHYIFDEWMQKNHPKIPFERYTDDIICHCKSESIAKELLSQIQERFRNHKLVTHPQKTKIVYCKDANRKGNYSNVSFEFLGSTFCSRKIKSKSGNYIARFIPKL</sequence>
<evidence type="ECO:0000259" key="1">
    <source>
        <dbReference type="PROSITE" id="PS50878"/>
    </source>
</evidence>
<keyword evidence="3" id="KW-1185">Reference proteome</keyword>